<feature type="region of interest" description="Disordered" evidence="2">
    <location>
        <begin position="510"/>
        <end position="560"/>
    </location>
</feature>
<evidence type="ECO:0000313" key="5">
    <source>
        <dbReference type="EMBL" id="CAH1636200.1"/>
    </source>
</evidence>
<dbReference type="InterPro" id="IPR046995">
    <property type="entry name" value="RGS10/12/14-like"/>
</dbReference>
<organism evidence="5 6">
    <name type="scientific">Spodoptera littoralis</name>
    <name type="common">Egyptian cotton leafworm</name>
    <dbReference type="NCBI Taxonomy" id="7109"/>
    <lineage>
        <taxon>Eukaryota</taxon>
        <taxon>Metazoa</taxon>
        <taxon>Ecdysozoa</taxon>
        <taxon>Arthropoda</taxon>
        <taxon>Hexapoda</taxon>
        <taxon>Insecta</taxon>
        <taxon>Pterygota</taxon>
        <taxon>Neoptera</taxon>
        <taxon>Endopterygota</taxon>
        <taxon>Lepidoptera</taxon>
        <taxon>Glossata</taxon>
        <taxon>Ditrysia</taxon>
        <taxon>Noctuoidea</taxon>
        <taxon>Noctuidae</taxon>
        <taxon>Amphipyrinae</taxon>
        <taxon>Spodoptera</taxon>
    </lineage>
</organism>
<gene>
    <name evidence="5" type="ORF">SPLIT_LOCUS1562</name>
</gene>
<feature type="region of interest" description="Disordered" evidence="2">
    <location>
        <begin position="191"/>
        <end position="232"/>
    </location>
</feature>
<dbReference type="InterPro" id="IPR024066">
    <property type="entry name" value="RGS_subdom1/3"/>
</dbReference>
<feature type="compositionally biased region" description="Low complexity" evidence="2">
    <location>
        <begin position="525"/>
        <end position="543"/>
    </location>
</feature>
<accession>A0A9P0MZM2</accession>
<evidence type="ECO:0000313" key="6">
    <source>
        <dbReference type="Proteomes" id="UP001153321"/>
    </source>
</evidence>
<dbReference type="SMART" id="SM00315">
    <property type="entry name" value="RGS"/>
    <property type="match status" value="1"/>
</dbReference>
<keyword evidence="1" id="KW-0343">GTPase activation</keyword>
<name>A0A9P0MZM2_SPOLI</name>
<feature type="domain" description="RGS" evidence="3">
    <location>
        <begin position="68"/>
        <end position="186"/>
    </location>
</feature>
<dbReference type="InterPro" id="IPR029071">
    <property type="entry name" value="Ubiquitin-like_domsf"/>
</dbReference>
<evidence type="ECO:0000256" key="2">
    <source>
        <dbReference type="SAM" id="MobiDB-lite"/>
    </source>
</evidence>
<dbReference type="GO" id="GO:0008277">
    <property type="term" value="P:regulation of G protein-coupled receptor signaling pathway"/>
    <property type="evidence" value="ECO:0007669"/>
    <property type="project" value="TreeGrafter"/>
</dbReference>
<dbReference type="PRINTS" id="PR01301">
    <property type="entry name" value="RGSPROTEIN"/>
</dbReference>
<dbReference type="Pfam" id="PF00615">
    <property type="entry name" value="RGS"/>
    <property type="match status" value="1"/>
</dbReference>
<evidence type="ECO:0008006" key="7">
    <source>
        <dbReference type="Google" id="ProtNLM"/>
    </source>
</evidence>
<dbReference type="InterPro" id="IPR003116">
    <property type="entry name" value="RBD_dom"/>
</dbReference>
<sequence>MVVWYTSEGKDESEQSSPFRRWTTGSGAGSSYRHHEHRNMYNKQMSEGAAPVATTNGGGSNVSRWSLGLEHLLADPAGFEAFAHFLAKEFAAENIRFWWSCEQYSAISEPERRGALAAEIWQRHLADKAPEPVNVDAAARRAAKLMLETHPPPAELFQQAQKQIFNVMKFDSYPRFLRSSIHAECARADLRGQPQPYAPARDNNAEPTKLKKSDSNASERRRSGGGSLLPWKLRAGRDRPAAAALMEPPPVTDVVKSSQSVPGQSLLCRVVLPDGATSVVGVDDSMTVRRLVDRLLQRRNLPCTNYDVLLKDANQGTSTAVELSCPSSVLGGREAQVERRCVVRLELGARGVAVRCGPARRLRHVLRPVLAKYAAPHPARVVLRDGRALNPDTLMQELDGSRLQIVEVSENGEYRATTAEPREVDDDTDSLSDLAVRLQDDAMRQPDEMVSKPAVSARPVAVVAAVAARADECAPHCGRDLRCIIIHLVSIYIIMTQALFNRFPRESTRDAAADATEQGFDVSTPLPGADAPLPAPAAPQADPARPPHRRLKAALARAGA</sequence>
<dbReference type="PANTHER" id="PTHR45945">
    <property type="entry name" value="REGULATOR OF G-PROTEIN SIGNALING LOCO"/>
    <property type="match status" value="1"/>
</dbReference>
<evidence type="ECO:0000259" key="4">
    <source>
        <dbReference type="PROSITE" id="PS50898"/>
    </source>
</evidence>
<dbReference type="SUPFAM" id="SSF54236">
    <property type="entry name" value="Ubiquitin-like"/>
    <property type="match status" value="2"/>
</dbReference>
<dbReference type="GO" id="GO:0007165">
    <property type="term" value="P:signal transduction"/>
    <property type="evidence" value="ECO:0007669"/>
    <property type="project" value="InterPro"/>
</dbReference>
<dbReference type="InterPro" id="IPR016137">
    <property type="entry name" value="RGS"/>
</dbReference>
<dbReference type="GO" id="GO:0005096">
    <property type="term" value="F:GTPase activator activity"/>
    <property type="evidence" value="ECO:0007669"/>
    <property type="project" value="UniProtKB-KW"/>
</dbReference>
<evidence type="ECO:0000256" key="1">
    <source>
        <dbReference type="ARBA" id="ARBA00022468"/>
    </source>
</evidence>
<dbReference type="InterPro" id="IPR044926">
    <property type="entry name" value="RGS_subdomain_2"/>
</dbReference>
<dbReference type="AlphaFoldDB" id="A0A9P0MZM2"/>
<proteinExistence type="predicted"/>
<feature type="domain" description="RBD" evidence="4">
    <location>
        <begin position="266"/>
        <end position="340"/>
    </location>
</feature>
<reference evidence="5" key="1">
    <citation type="submission" date="2022-02" db="EMBL/GenBank/DDBJ databases">
        <authorList>
            <person name="King R."/>
        </authorList>
    </citation>
    <scope>NUCLEOTIDE SEQUENCE</scope>
</reference>
<dbReference type="GO" id="GO:0005634">
    <property type="term" value="C:nucleus"/>
    <property type="evidence" value="ECO:0007669"/>
    <property type="project" value="TreeGrafter"/>
</dbReference>
<dbReference type="SUPFAM" id="SSF48097">
    <property type="entry name" value="Regulator of G-protein signaling, RGS"/>
    <property type="match status" value="1"/>
</dbReference>
<dbReference type="Pfam" id="PF02196">
    <property type="entry name" value="RBD"/>
    <property type="match status" value="1"/>
</dbReference>
<dbReference type="Gene3D" id="3.10.20.90">
    <property type="entry name" value="Phosphatidylinositol 3-kinase Catalytic Subunit, Chain A, domain 1"/>
    <property type="match status" value="2"/>
</dbReference>
<dbReference type="SMART" id="SM00455">
    <property type="entry name" value="RBD"/>
    <property type="match status" value="1"/>
</dbReference>
<dbReference type="EMBL" id="LR824543">
    <property type="protein sequence ID" value="CAH1636200.1"/>
    <property type="molecule type" value="Genomic_DNA"/>
</dbReference>
<dbReference type="PROSITE" id="PS50898">
    <property type="entry name" value="RBD"/>
    <property type="match status" value="1"/>
</dbReference>
<evidence type="ECO:0000259" key="3">
    <source>
        <dbReference type="PROSITE" id="PS50132"/>
    </source>
</evidence>
<feature type="compositionally biased region" description="Basic and acidic residues" evidence="2">
    <location>
        <begin position="208"/>
        <end position="222"/>
    </location>
</feature>
<dbReference type="GO" id="GO:0005737">
    <property type="term" value="C:cytoplasm"/>
    <property type="evidence" value="ECO:0007669"/>
    <property type="project" value="TreeGrafter"/>
</dbReference>
<keyword evidence="6" id="KW-1185">Reference proteome</keyword>
<dbReference type="PANTHER" id="PTHR45945:SF3">
    <property type="entry name" value="REGULATOR OF G-PROTEIN SIGNALING LOCO"/>
    <property type="match status" value="1"/>
</dbReference>
<dbReference type="InterPro" id="IPR036305">
    <property type="entry name" value="RGS_sf"/>
</dbReference>
<dbReference type="Gene3D" id="1.10.167.10">
    <property type="entry name" value="Regulator of G-protein Signalling 4, domain 2"/>
    <property type="match status" value="1"/>
</dbReference>
<dbReference type="PROSITE" id="PS50132">
    <property type="entry name" value="RGS"/>
    <property type="match status" value="1"/>
</dbReference>
<dbReference type="Proteomes" id="UP001153321">
    <property type="component" value="Chromosome 12"/>
</dbReference>
<feature type="region of interest" description="Disordered" evidence="2">
    <location>
        <begin position="1"/>
        <end position="34"/>
    </location>
</feature>
<dbReference type="GO" id="GO:0005886">
    <property type="term" value="C:plasma membrane"/>
    <property type="evidence" value="ECO:0007669"/>
    <property type="project" value="TreeGrafter"/>
</dbReference>
<dbReference type="FunFam" id="1.10.167.10:FF:000001">
    <property type="entry name" value="Putative regulator of g-protein signaling 12"/>
    <property type="match status" value="1"/>
</dbReference>
<dbReference type="Gene3D" id="1.10.196.10">
    <property type="match status" value="1"/>
</dbReference>
<protein>
    <recommendedName>
        <fullName evidence="7">Regulator of G-protein signaling loco</fullName>
    </recommendedName>
</protein>